<dbReference type="HOGENOM" id="CLU_2205748_0_0_0"/>
<gene>
    <name evidence="1" type="ordered locus">Deipr_0195</name>
</gene>
<dbReference type="EMBL" id="CP002536">
    <property type="protein sequence ID" value="ADY25368.1"/>
    <property type="molecule type" value="Genomic_DNA"/>
</dbReference>
<evidence type="ECO:0000313" key="2">
    <source>
        <dbReference type="Proteomes" id="UP000007718"/>
    </source>
</evidence>
<keyword evidence="2" id="KW-1185">Reference proteome</keyword>
<organism evidence="1 2">
    <name type="scientific">Deinococcus proteolyticus (strain ATCC 35074 / DSM 20540 / JCM 6276 / NBRC 101906 / NCIMB 13154 / VKM Ac-1939 / CCM 2703 / MRP)</name>
    <dbReference type="NCBI Taxonomy" id="693977"/>
    <lineage>
        <taxon>Bacteria</taxon>
        <taxon>Thermotogati</taxon>
        <taxon>Deinococcota</taxon>
        <taxon>Deinococci</taxon>
        <taxon>Deinococcales</taxon>
        <taxon>Deinococcaceae</taxon>
        <taxon>Deinococcus</taxon>
    </lineage>
</organism>
<dbReference type="Proteomes" id="UP000007718">
    <property type="component" value="Chromosome"/>
</dbReference>
<reference evidence="2" key="1">
    <citation type="submission" date="2011-02" db="EMBL/GenBank/DDBJ databases">
        <title>The complete sequence of chromosome of Deinococcus proteolyticus DSM 20540.</title>
        <authorList>
            <consortium name="US DOE Joint Genome Institute (JGI-PGF)"/>
            <person name="Lucas S."/>
            <person name="Copeland A."/>
            <person name="Lapidus A."/>
            <person name="Bruce D."/>
            <person name="Goodwin L."/>
            <person name="Pitluck S."/>
            <person name="Kyrpides N."/>
            <person name="Mavromatis K."/>
            <person name="Pagani I."/>
            <person name="Ivanova N."/>
            <person name="Ovchinnikova G."/>
            <person name="Zeytun A."/>
            <person name="Detter J.C."/>
            <person name="Han C."/>
            <person name="Land M."/>
            <person name="Hauser L."/>
            <person name="Markowitz V."/>
            <person name="Cheng J.-F."/>
            <person name="Hugenholtz P."/>
            <person name="Woyke T."/>
            <person name="Wu D."/>
            <person name="Pukall R."/>
            <person name="Steenblock K."/>
            <person name="Brambilla E."/>
            <person name="Klenk H.-P."/>
            <person name="Eisen J.A."/>
        </authorList>
    </citation>
    <scope>NUCLEOTIDE SEQUENCE [LARGE SCALE GENOMIC DNA]</scope>
    <source>
        <strain evidence="2">ATCC 35074 / DSM 20540 / JCM 6276 / NBRC 101906 / NCIMB 13154 / VKM Ac-1939 / CCM 2703 / MRP</strain>
    </source>
</reference>
<reference evidence="1 2" key="2">
    <citation type="journal article" date="2012" name="Stand. Genomic Sci.">
        <title>Complete genome sequence of the orange-red pigmented, radioresistant Deinococcus proteolyticus type strain (MRP(T)).</title>
        <authorList>
            <person name="Copeland A."/>
            <person name="Zeytun A."/>
            <person name="Yassawong M."/>
            <person name="Nolan M."/>
            <person name="Lucas S."/>
            <person name="Hammon N."/>
            <person name="Deshpande S."/>
            <person name="Cheng J.F."/>
            <person name="Han C."/>
            <person name="Tapia R."/>
            <person name="Goodwin L.A."/>
            <person name="Pitluck S."/>
            <person name="Mavromatis K."/>
            <person name="Liolios K."/>
            <person name="Pagani I."/>
            <person name="Ivanova N."/>
            <person name="Mikhailova N."/>
            <person name="Pati A."/>
            <person name="Chen A."/>
            <person name="Palaniappan K."/>
            <person name="Land M."/>
            <person name="Hauser L."/>
            <person name="Jeffries C.D."/>
            <person name="Brambilla E.M."/>
            <person name="Rohde M."/>
            <person name="Sikorski J."/>
            <person name="Pukall R."/>
            <person name="Goker M."/>
            <person name="Detter J.C."/>
            <person name="Woyke T."/>
            <person name="Bristow J."/>
            <person name="Eisen J.A."/>
            <person name="Markowitz V."/>
            <person name="Hugenholtz P."/>
            <person name="Kyrpides N.C."/>
            <person name="Klenk H.P."/>
            <person name="Lapidus A."/>
        </authorList>
    </citation>
    <scope>NUCLEOTIDE SEQUENCE [LARGE SCALE GENOMIC DNA]</scope>
    <source>
        <strain evidence="2">ATCC 35074 / DSM 20540 / JCM 6276 / NBRC 101906 / NCIMB 13154 / VKM Ac-1939 / CCM 2703 / MRP</strain>
    </source>
</reference>
<protein>
    <submittedName>
        <fullName evidence="1">Uncharacterized protein</fullName>
    </submittedName>
</protein>
<proteinExistence type="predicted"/>
<dbReference type="STRING" id="693977.Deipr_0195"/>
<evidence type="ECO:0000313" key="1">
    <source>
        <dbReference type="EMBL" id="ADY25368.1"/>
    </source>
</evidence>
<dbReference type="KEGG" id="dpt:Deipr_0195"/>
<name>F0RP53_DEIPM</name>
<dbReference type="RefSeq" id="WP_013613977.1">
    <property type="nucleotide sequence ID" value="NC_015161.1"/>
</dbReference>
<sequence length="107" mass="11880">MLMAASSRELIGTSPLKIFLEIRAERRDAPDYLVERMNNIFQTAIKLADGDVILPNADKEALDLAISIKSDRFISSTVRSLDSAGEIEGEIAREMLEHLGLGFARLF</sequence>
<dbReference type="AlphaFoldDB" id="F0RP53"/>
<accession>F0RP53</accession>